<proteinExistence type="predicted"/>
<reference evidence="2" key="1">
    <citation type="submission" date="2015-07" db="EMBL/GenBank/DDBJ databases">
        <authorList>
            <person name="Urmite Genomes"/>
        </authorList>
    </citation>
    <scope>NUCLEOTIDE SEQUENCE [LARGE SCALE GENOMIC DNA]</scope>
    <source>
        <strain evidence="2">type strain: ATCC 49404</strain>
    </source>
</reference>
<dbReference type="EMBL" id="CWKH01000001">
    <property type="protein sequence ID" value="CRZ14356.1"/>
    <property type="molecule type" value="Genomic_DNA"/>
</dbReference>
<dbReference type="AlphaFoldDB" id="A0A0H5RKT2"/>
<gene>
    <name evidence="1" type="ORF">BN2156_01204</name>
</gene>
<organism evidence="1 2">
    <name type="scientific">Mycolicibacterium neworleansense</name>
    <dbReference type="NCBI Taxonomy" id="146018"/>
    <lineage>
        <taxon>Bacteria</taxon>
        <taxon>Bacillati</taxon>
        <taxon>Actinomycetota</taxon>
        <taxon>Actinomycetes</taxon>
        <taxon>Mycobacteriales</taxon>
        <taxon>Mycobacteriaceae</taxon>
        <taxon>Mycolicibacterium</taxon>
    </lineage>
</organism>
<evidence type="ECO:0000313" key="2">
    <source>
        <dbReference type="Proteomes" id="UP000199147"/>
    </source>
</evidence>
<name>A0A0H5RKT2_9MYCO</name>
<protein>
    <submittedName>
        <fullName evidence="1">Putative RNA-binding protein</fullName>
    </submittedName>
</protein>
<keyword evidence="2" id="KW-1185">Reference proteome</keyword>
<dbReference type="Proteomes" id="UP000199147">
    <property type="component" value="Unassembled WGS sequence"/>
</dbReference>
<dbReference type="STRING" id="146018.BN2156_01204"/>
<evidence type="ECO:0000313" key="1">
    <source>
        <dbReference type="EMBL" id="CRZ14356.1"/>
    </source>
</evidence>
<sequence>MFSLPLALGAVPLGVFDLVHDSPVDLGHQQLLDALLYADTALALAIDIRSGITPPLGVGIDPGEEPALWRSEVHQAIALTANQLGITVVDALVRLRAYAFGHDLTLADAGRAVVERRFTIRLDRVAPGPS</sequence>
<accession>A0A0H5RKT2</accession>